<reference evidence="1" key="1">
    <citation type="submission" date="2018-02" db="EMBL/GenBank/DDBJ databases">
        <title>Rhizophora mucronata_Transcriptome.</title>
        <authorList>
            <person name="Meera S.P."/>
            <person name="Sreeshan A."/>
            <person name="Augustine A."/>
        </authorList>
    </citation>
    <scope>NUCLEOTIDE SEQUENCE</scope>
    <source>
        <tissue evidence="1">Leaf</tissue>
    </source>
</reference>
<evidence type="ECO:0000313" key="1">
    <source>
        <dbReference type="EMBL" id="MBX63271.1"/>
    </source>
</evidence>
<organism evidence="1">
    <name type="scientific">Rhizophora mucronata</name>
    <name type="common">Asiatic mangrove</name>
    <dbReference type="NCBI Taxonomy" id="61149"/>
    <lineage>
        <taxon>Eukaryota</taxon>
        <taxon>Viridiplantae</taxon>
        <taxon>Streptophyta</taxon>
        <taxon>Embryophyta</taxon>
        <taxon>Tracheophyta</taxon>
        <taxon>Spermatophyta</taxon>
        <taxon>Magnoliopsida</taxon>
        <taxon>eudicotyledons</taxon>
        <taxon>Gunneridae</taxon>
        <taxon>Pentapetalae</taxon>
        <taxon>rosids</taxon>
        <taxon>fabids</taxon>
        <taxon>Malpighiales</taxon>
        <taxon>Rhizophoraceae</taxon>
        <taxon>Rhizophora</taxon>
    </lineage>
</organism>
<protein>
    <submittedName>
        <fullName evidence="1">Uncharacterized protein</fullName>
    </submittedName>
</protein>
<accession>A0A2P2Q8G4</accession>
<dbReference type="AlphaFoldDB" id="A0A2P2Q8G4"/>
<proteinExistence type="predicted"/>
<dbReference type="EMBL" id="GGEC01082787">
    <property type="protein sequence ID" value="MBX63271.1"/>
    <property type="molecule type" value="Transcribed_RNA"/>
</dbReference>
<name>A0A2P2Q8G4_RHIMU</name>
<sequence>MPFLFCIDNVIHSTYILKNSTATKNNLPQL</sequence>